<sequence length="38" mass="4517">MVARRTRGKVISRRAGRNCHHEKLRQRNNPFEDLETAL</sequence>
<dbReference type="Proteomes" id="UP000216188">
    <property type="component" value="Unassembled WGS sequence"/>
</dbReference>
<feature type="region of interest" description="Disordered" evidence="1">
    <location>
        <begin position="1"/>
        <end position="38"/>
    </location>
</feature>
<protein>
    <submittedName>
        <fullName evidence="2">Uncharacterized protein</fullName>
    </submittedName>
</protein>
<feature type="compositionally biased region" description="Basic residues" evidence="1">
    <location>
        <begin position="1"/>
        <end position="26"/>
    </location>
</feature>
<name>A0A256GBU8_9HYPH</name>
<reference evidence="2 3" key="1">
    <citation type="submission" date="2017-07" db="EMBL/GenBank/DDBJ databases">
        <title>Phylogenetic study on the rhizospheric bacterium Ochrobactrum sp. A44.</title>
        <authorList>
            <person name="Krzyzanowska D.M."/>
            <person name="Ossowicki A."/>
            <person name="Rajewska M."/>
            <person name="Maciag T."/>
            <person name="Kaczynski Z."/>
            <person name="Czerwicka M."/>
            <person name="Jafra S."/>
        </authorList>
    </citation>
    <scope>NUCLEOTIDE SEQUENCE [LARGE SCALE GENOMIC DNA]</scope>
    <source>
        <strain evidence="2 3">CCUG 30717</strain>
    </source>
</reference>
<dbReference type="AlphaFoldDB" id="A0A256GBU8"/>
<evidence type="ECO:0000256" key="1">
    <source>
        <dbReference type="SAM" id="MobiDB-lite"/>
    </source>
</evidence>
<proteinExistence type="predicted"/>
<dbReference type="EMBL" id="NNRM01000036">
    <property type="protein sequence ID" value="OYR24091.1"/>
    <property type="molecule type" value="Genomic_DNA"/>
</dbReference>
<comment type="caution">
    <text evidence="2">The sequence shown here is derived from an EMBL/GenBank/DDBJ whole genome shotgun (WGS) entry which is preliminary data.</text>
</comment>
<evidence type="ECO:0000313" key="2">
    <source>
        <dbReference type="EMBL" id="OYR24091.1"/>
    </source>
</evidence>
<accession>A0A256GBU8</accession>
<organism evidence="2 3">
    <name type="scientific">Brucella pseudogrignonensis</name>
    <dbReference type="NCBI Taxonomy" id="419475"/>
    <lineage>
        <taxon>Bacteria</taxon>
        <taxon>Pseudomonadati</taxon>
        <taxon>Pseudomonadota</taxon>
        <taxon>Alphaproteobacteria</taxon>
        <taxon>Hyphomicrobiales</taxon>
        <taxon>Brucellaceae</taxon>
        <taxon>Brucella/Ochrobactrum group</taxon>
        <taxon>Brucella</taxon>
    </lineage>
</organism>
<gene>
    <name evidence="2" type="ORF">CEV34_3213</name>
</gene>
<keyword evidence="3" id="KW-1185">Reference proteome</keyword>
<evidence type="ECO:0000313" key="3">
    <source>
        <dbReference type="Proteomes" id="UP000216188"/>
    </source>
</evidence>